<sequence>MCCWWLLPTSPPGIVTSSPGAVTAPPAFPPPFSLATCPTPSRFVPSLPMMTRAPAASFDEGERGLWVG</sequence>
<organism evidence="1 2">
    <name type="scientific">Podospora pseudoanserina</name>
    <dbReference type="NCBI Taxonomy" id="2609844"/>
    <lineage>
        <taxon>Eukaryota</taxon>
        <taxon>Fungi</taxon>
        <taxon>Dikarya</taxon>
        <taxon>Ascomycota</taxon>
        <taxon>Pezizomycotina</taxon>
        <taxon>Sordariomycetes</taxon>
        <taxon>Sordariomycetidae</taxon>
        <taxon>Sordariales</taxon>
        <taxon>Podosporaceae</taxon>
        <taxon>Podospora</taxon>
    </lineage>
</organism>
<evidence type="ECO:0000313" key="2">
    <source>
        <dbReference type="Proteomes" id="UP001323617"/>
    </source>
</evidence>
<proteinExistence type="predicted"/>
<accession>A0ABR0IFD5</accession>
<name>A0ABR0IFD5_9PEZI</name>
<evidence type="ECO:0000313" key="1">
    <source>
        <dbReference type="EMBL" id="KAK4679111.1"/>
    </source>
</evidence>
<dbReference type="Proteomes" id="UP001323617">
    <property type="component" value="Unassembled WGS sequence"/>
</dbReference>
<dbReference type="EMBL" id="JAFFHC010000002">
    <property type="protein sequence ID" value="KAK4679111.1"/>
    <property type="molecule type" value="Genomic_DNA"/>
</dbReference>
<dbReference type="GeneID" id="87960702"/>
<keyword evidence="2" id="KW-1185">Reference proteome</keyword>
<evidence type="ECO:0008006" key="3">
    <source>
        <dbReference type="Google" id="ProtNLM"/>
    </source>
</evidence>
<comment type="caution">
    <text evidence="1">The sequence shown here is derived from an EMBL/GenBank/DDBJ whole genome shotgun (WGS) entry which is preliminary data.</text>
</comment>
<protein>
    <recommendedName>
        <fullName evidence="3">Secreted protein</fullName>
    </recommendedName>
</protein>
<gene>
    <name evidence="1" type="ORF">QC764_0031390</name>
</gene>
<reference evidence="1 2" key="1">
    <citation type="journal article" date="2023" name="bioRxiv">
        <title>High-quality genome assemblies of four members of thePodospora anserinaspecies complex.</title>
        <authorList>
            <person name="Ament-Velasquez S.L."/>
            <person name="Vogan A.A."/>
            <person name="Wallerman O."/>
            <person name="Hartmann F."/>
            <person name="Gautier V."/>
            <person name="Silar P."/>
            <person name="Giraud T."/>
            <person name="Johannesson H."/>
        </authorList>
    </citation>
    <scope>NUCLEOTIDE SEQUENCE [LARGE SCALE GENOMIC DNA]</scope>
    <source>
        <strain evidence="1 2">CBS 124.78</strain>
    </source>
</reference>
<dbReference type="RefSeq" id="XP_062802581.1">
    <property type="nucleotide sequence ID" value="XM_062940190.1"/>
</dbReference>